<dbReference type="InterPro" id="IPR023296">
    <property type="entry name" value="Glyco_hydro_beta-prop_sf"/>
</dbReference>
<dbReference type="RefSeq" id="WP_220164774.1">
    <property type="nucleotide sequence ID" value="NZ_CP080507.1"/>
</dbReference>
<reference evidence="1" key="1">
    <citation type="submission" date="2021-08" db="EMBL/GenBank/DDBJ databases">
        <title>Genome of a novel bacterium of the phylum Verrucomicrobia, Oleiharenicola sp. KSB-15.</title>
        <authorList>
            <person name="Chung J.-H."/>
            <person name="Ahn J.-H."/>
            <person name="Yoon Y."/>
            <person name="Kim D.-Y."/>
            <person name="An S.-H."/>
            <person name="Park I."/>
            <person name="Yeon J."/>
        </authorList>
    </citation>
    <scope>NUCLEOTIDE SEQUENCE</scope>
    <source>
        <strain evidence="1">KSB-15</strain>
    </source>
</reference>
<proteinExistence type="predicted"/>
<sequence length="711" mass="75115">MKTGTSYDGRGKRARAVKLAAWSRRLGATIRCALALGLVSAGIAAEPNAFLNLSARGRVDRGENILINGLVVEHRSNVLLRGIGPSLGSLGVRSPLARARLSLFDSAGVPLAVNTSWRTAIPAWSDATGAQNYTASGGPSNVVTTVMAQIGAFPLSSDDDAALYVELAPGNYTVQLAPDDDTPGVGLVEVYLVNANIDPIPPSWRVRQAPETGYTPTREGFAPIAAVDESSGRTLQLSFDTPFQWNLPSGATPASLTAATLELTWVSTGTPDIQRGRAGVVDSRGWLIAPRYTKTAANSAKVASLTTIGAAATVIREVATLTFTDLGGGTFTYQWGSDDTANDRIGVVSGQTHGSFRWSKAPTLAGPPATSSGFFRIFPEAFTDGRPAASWAVDVEDAGVVLRHGDGPAASDVNGAREAIVTDLGGGQYLMHYDGCGAIGWRACQALSSDLIHWHKNGPILQLGNAGAIDAGGACSPWIIQAADAWHMFYLATPTSTAPPALVPSSPYLTRTATAPSALGPWTKQPAVVPWDLVPGTYYAATASPGHIIFQGGEYLQFFSGAAQAGSAFLRTLGLARTNNLNGPWTISAQPLLPPTEQIENSSLYYEPANGLWFLFTNHIGIDAIHGEFTDAVWVYWSADPTQWNPAHKAIVLDATRSTWAKSAIGMPTVVPVGSRLAVFYDGNDHRDFSHMGRDIGVAFIDLPLRPPSLD</sequence>
<dbReference type="Gene3D" id="2.115.10.20">
    <property type="entry name" value="Glycosyl hydrolase domain, family 43"/>
    <property type="match status" value="1"/>
</dbReference>
<accession>A0A8F9TY14</accession>
<dbReference type="SUPFAM" id="SSF75005">
    <property type="entry name" value="Arabinanase/levansucrase/invertase"/>
    <property type="match status" value="1"/>
</dbReference>
<dbReference type="AlphaFoldDB" id="A0A8F9TY14"/>
<keyword evidence="2" id="KW-1185">Reference proteome</keyword>
<protein>
    <recommendedName>
        <fullName evidence="3">Glycosyl hydrolase family 43</fullName>
    </recommendedName>
</protein>
<evidence type="ECO:0000313" key="2">
    <source>
        <dbReference type="Proteomes" id="UP000825051"/>
    </source>
</evidence>
<evidence type="ECO:0000313" key="1">
    <source>
        <dbReference type="EMBL" id="QYM80091.1"/>
    </source>
</evidence>
<organism evidence="1 2">
    <name type="scientific">Horticoccus luteus</name>
    <dbReference type="NCBI Taxonomy" id="2862869"/>
    <lineage>
        <taxon>Bacteria</taxon>
        <taxon>Pseudomonadati</taxon>
        <taxon>Verrucomicrobiota</taxon>
        <taxon>Opitutia</taxon>
        <taxon>Opitutales</taxon>
        <taxon>Opitutaceae</taxon>
        <taxon>Horticoccus</taxon>
    </lineage>
</organism>
<name>A0A8F9TY14_9BACT</name>
<dbReference type="EMBL" id="CP080507">
    <property type="protein sequence ID" value="QYM80091.1"/>
    <property type="molecule type" value="Genomic_DNA"/>
</dbReference>
<evidence type="ECO:0008006" key="3">
    <source>
        <dbReference type="Google" id="ProtNLM"/>
    </source>
</evidence>
<dbReference type="KEGG" id="ole:K0B96_05605"/>
<gene>
    <name evidence="1" type="ORF">K0B96_05605</name>
</gene>
<dbReference type="Proteomes" id="UP000825051">
    <property type="component" value="Chromosome"/>
</dbReference>